<reference evidence="11" key="1">
    <citation type="submission" date="2006-07" db="EMBL/GenBank/DDBJ databases">
        <title>Complete sequence of Thiomicrospira crunogena XCL-2.</title>
        <authorList>
            <consortium name="US DOE Joint Genome Institute"/>
            <person name="Copeland A."/>
            <person name="Lucas S."/>
            <person name="Lapidus A."/>
            <person name="Barry K."/>
            <person name="Detter J.C."/>
            <person name="Glavina del Rio T."/>
            <person name="Hammon N."/>
            <person name="Israni S."/>
            <person name="Dalin E."/>
            <person name="Tice H."/>
            <person name="Pitluck S."/>
            <person name="Chain P."/>
            <person name="Malfatti S."/>
            <person name="Shin M."/>
            <person name="Vergez L."/>
            <person name="Schmutz J."/>
            <person name="Larimer F."/>
            <person name="Land M."/>
            <person name="Hauser L."/>
            <person name="Kyrpides N."/>
            <person name="Lykidis A."/>
            <person name="Scott K.M."/>
            <person name="Sievert S."/>
            <person name="Kerfeld C."/>
            <person name="Freyermuth S."/>
            <person name="Dobrinski K."/>
            <person name="Boller A."/>
            <person name="Fitzpatrick K."/>
            <person name="Thoma P."/>
            <person name="Moore J."/>
            <person name="Richardson P."/>
        </authorList>
    </citation>
    <scope>NUCLEOTIDE SEQUENCE</scope>
    <source>
        <strain evidence="11">XCL-2</strain>
    </source>
</reference>
<evidence type="ECO:0000256" key="1">
    <source>
        <dbReference type="ARBA" id="ARBA00004401"/>
    </source>
</evidence>
<evidence type="ECO:0000256" key="6">
    <source>
        <dbReference type="ARBA" id="ARBA00023186"/>
    </source>
</evidence>
<evidence type="ECO:0000256" key="7">
    <source>
        <dbReference type="ARBA" id="ARBA00024197"/>
    </source>
</evidence>
<dbReference type="HOGENOM" id="CLU_084785_1_0_6"/>
<proteinExistence type="inferred from homology"/>
<evidence type="ECO:0000259" key="10">
    <source>
        <dbReference type="Pfam" id="PF09976"/>
    </source>
</evidence>
<protein>
    <recommendedName>
        <fullName evidence="8">Ancillary SecYEG translocon subunit</fullName>
    </recommendedName>
</protein>
<dbReference type="GO" id="GO:0005886">
    <property type="term" value="C:plasma membrane"/>
    <property type="evidence" value="ECO:0007669"/>
    <property type="project" value="UniProtKB-SubCell"/>
</dbReference>
<evidence type="ECO:0000256" key="8">
    <source>
        <dbReference type="ARBA" id="ARBA00024235"/>
    </source>
</evidence>
<comment type="similarity">
    <text evidence="7">Belongs to the YfgM family.</text>
</comment>
<dbReference type="PANTHER" id="PTHR38035:SF1">
    <property type="entry name" value="ANCILLARY SECYEG TRANSLOCON SUBUNIT"/>
    <property type="match status" value="1"/>
</dbReference>
<dbReference type="PANTHER" id="PTHR38035">
    <property type="entry name" value="UPF0070 PROTEIN YFGM"/>
    <property type="match status" value="1"/>
</dbReference>
<keyword evidence="5 9" id="KW-0472">Membrane</keyword>
<accession>Q31I04</accession>
<feature type="transmembrane region" description="Helical" evidence="9">
    <location>
        <begin position="25"/>
        <end position="42"/>
    </location>
</feature>
<dbReference type="KEGG" id="tcx:Tcr_0623"/>
<evidence type="ECO:0000256" key="5">
    <source>
        <dbReference type="ARBA" id="ARBA00023136"/>
    </source>
</evidence>
<dbReference type="PIRSF" id="PIRSF006170">
    <property type="entry name" value="YfgM"/>
    <property type="match status" value="1"/>
</dbReference>
<comment type="subcellular location">
    <subcellularLocation>
        <location evidence="1">Cell membrane</location>
        <topology evidence="1">Single-pass type II membrane protein</topology>
    </subcellularLocation>
</comment>
<dbReference type="Pfam" id="PF09976">
    <property type="entry name" value="TPR_21"/>
    <property type="match status" value="1"/>
</dbReference>
<organism evidence="11">
    <name type="scientific">Hydrogenovibrio crunogenus (strain DSM 25203 / XCL-2)</name>
    <name type="common">Thiomicrospira crunogena</name>
    <dbReference type="NCBI Taxonomy" id="317025"/>
    <lineage>
        <taxon>Bacteria</taxon>
        <taxon>Pseudomonadati</taxon>
        <taxon>Pseudomonadota</taxon>
        <taxon>Gammaproteobacteria</taxon>
        <taxon>Thiotrichales</taxon>
        <taxon>Piscirickettsiaceae</taxon>
        <taxon>Hydrogenovibrio</taxon>
    </lineage>
</organism>
<dbReference type="eggNOG" id="COG2976">
    <property type="taxonomic scope" value="Bacteria"/>
</dbReference>
<dbReference type="Gene3D" id="1.25.40.10">
    <property type="entry name" value="Tetratricopeptide repeat domain"/>
    <property type="match status" value="1"/>
</dbReference>
<keyword evidence="6" id="KW-0143">Chaperone</keyword>
<keyword evidence="3 9" id="KW-0812">Transmembrane</keyword>
<dbReference type="InterPro" id="IPR026039">
    <property type="entry name" value="YfgM"/>
</dbReference>
<dbReference type="InterPro" id="IPR018704">
    <property type="entry name" value="SecYEG/CpoB_TPR"/>
</dbReference>
<evidence type="ECO:0000256" key="4">
    <source>
        <dbReference type="ARBA" id="ARBA00022989"/>
    </source>
</evidence>
<keyword evidence="4 9" id="KW-1133">Transmembrane helix</keyword>
<evidence type="ECO:0000256" key="3">
    <source>
        <dbReference type="ARBA" id="ARBA00022692"/>
    </source>
</evidence>
<keyword evidence="2" id="KW-1003">Cell membrane</keyword>
<gene>
    <name evidence="11" type="ordered locus">Tcr_0623</name>
</gene>
<feature type="domain" description="Ancillary SecYEG translocon subunit/Cell division coordinator CpoB TPR" evidence="10">
    <location>
        <begin position="15"/>
        <end position="212"/>
    </location>
</feature>
<dbReference type="InterPro" id="IPR011990">
    <property type="entry name" value="TPR-like_helical_dom_sf"/>
</dbReference>
<sequence length="213" mass="23956">MSRYETDEEQVEAIKSWWKKNGTQLLSGILVIVLAWTGWTYWQNTQTTKALNASAVFEVMQVKQSQNALGDVLRDGLKLMEEQPDSPYASGVALMIAKHYFDEKAFDKAIENYQWTIEHAPDHSIQLIARLRLVTVYVQEKMFEKADQVLAGVDQKALSLAEKGNYDFQVAELALTEGDLSQAKEAYNRVISNAEAPESVQNLARLKLADLAG</sequence>
<dbReference type="AlphaFoldDB" id="Q31I04"/>
<dbReference type="GO" id="GO:0044877">
    <property type="term" value="F:protein-containing complex binding"/>
    <property type="evidence" value="ECO:0007669"/>
    <property type="project" value="InterPro"/>
</dbReference>
<evidence type="ECO:0000256" key="9">
    <source>
        <dbReference type="SAM" id="Phobius"/>
    </source>
</evidence>
<dbReference type="EMBL" id="CP000109">
    <property type="protein sequence ID" value="ABB41219.1"/>
    <property type="molecule type" value="Genomic_DNA"/>
</dbReference>
<dbReference type="SUPFAM" id="SSF48452">
    <property type="entry name" value="TPR-like"/>
    <property type="match status" value="1"/>
</dbReference>
<dbReference type="OrthoDB" id="9789675at2"/>
<dbReference type="STRING" id="317025.Tcr_0623"/>
<evidence type="ECO:0000256" key="2">
    <source>
        <dbReference type="ARBA" id="ARBA00022475"/>
    </source>
</evidence>
<name>Q31I04_HYDCU</name>
<evidence type="ECO:0000313" key="11">
    <source>
        <dbReference type="EMBL" id="ABB41219.1"/>
    </source>
</evidence>